<dbReference type="SUPFAM" id="SSF52540">
    <property type="entry name" value="P-loop containing nucleoside triphosphate hydrolases"/>
    <property type="match status" value="1"/>
</dbReference>
<dbReference type="GO" id="GO:0005524">
    <property type="term" value="F:ATP binding"/>
    <property type="evidence" value="ECO:0007669"/>
    <property type="project" value="UniProtKB-KW"/>
</dbReference>
<dbReference type="InterPro" id="IPR017871">
    <property type="entry name" value="ABC_transporter-like_CS"/>
</dbReference>
<protein>
    <submittedName>
        <fullName evidence="7">Unannotated protein</fullName>
    </submittedName>
</protein>
<proteinExistence type="inferred from homology"/>
<comment type="similarity">
    <text evidence="1">Belongs to the ABC transporter superfamily.</text>
</comment>
<evidence type="ECO:0000313" key="7">
    <source>
        <dbReference type="EMBL" id="CAB4968911.1"/>
    </source>
</evidence>
<evidence type="ECO:0000256" key="3">
    <source>
        <dbReference type="ARBA" id="ARBA00022741"/>
    </source>
</evidence>
<evidence type="ECO:0000256" key="4">
    <source>
        <dbReference type="ARBA" id="ARBA00022840"/>
    </source>
</evidence>
<dbReference type="PANTHER" id="PTHR42734:SF17">
    <property type="entry name" value="METAL TRANSPORT SYSTEM ATP-BINDING PROTEIN TM_0124-RELATED"/>
    <property type="match status" value="1"/>
</dbReference>
<dbReference type="PROSITE" id="PS50893">
    <property type="entry name" value="ABC_TRANSPORTER_2"/>
    <property type="match status" value="1"/>
</dbReference>
<gene>
    <name evidence="7" type="ORF">UFOPK3772_03158</name>
</gene>
<dbReference type="PROSITE" id="PS00211">
    <property type="entry name" value="ABC_TRANSPORTER_1"/>
    <property type="match status" value="1"/>
</dbReference>
<accession>A0A6J7LKN3</accession>
<dbReference type="Pfam" id="PF00005">
    <property type="entry name" value="ABC_tran"/>
    <property type="match status" value="1"/>
</dbReference>
<feature type="compositionally biased region" description="Pro residues" evidence="5">
    <location>
        <begin position="247"/>
        <end position="257"/>
    </location>
</feature>
<keyword evidence="2" id="KW-0813">Transport</keyword>
<dbReference type="Gene3D" id="3.40.50.300">
    <property type="entry name" value="P-loop containing nucleotide triphosphate hydrolases"/>
    <property type="match status" value="1"/>
</dbReference>
<sequence length="257" mass="27738">MSAGSVVTVNRACVEFDGDHVLENVDLSIDQGEFIALLGPNGSGKTTLIRAILGLQPLEHGKVALFGTPLARFRDWHRVAVVPQRLPGATSIPVSVWEAVLSGSITPRGRWRPFPRSSRQAAQQALESVGLWSRRHDRLDTLSGGQQRRVLIARALSTSPDLLVMDEPTAGLDTANLQALTALLADLHAAGTTIIVVTHELTGISDLVTRAVVLRNDHHESVKYDGPPPVPADFDDDVHPHHDDLPEPPPPVELDPA</sequence>
<feature type="domain" description="ABC transporter" evidence="6">
    <location>
        <begin position="1"/>
        <end position="250"/>
    </location>
</feature>
<dbReference type="PANTHER" id="PTHR42734">
    <property type="entry name" value="METAL TRANSPORT SYSTEM ATP-BINDING PROTEIN TM_0124-RELATED"/>
    <property type="match status" value="1"/>
</dbReference>
<evidence type="ECO:0000256" key="1">
    <source>
        <dbReference type="ARBA" id="ARBA00005417"/>
    </source>
</evidence>
<evidence type="ECO:0000259" key="6">
    <source>
        <dbReference type="PROSITE" id="PS50893"/>
    </source>
</evidence>
<evidence type="ECO:0000256" key="5">
    <source>
        <dbReference type="SAM" id="MobiDB-lite"/>
    </source>
</evidence>
<dbReference type="AlphaFoldDB" id="A0A6J7LKN3"/>
<dbReference type="EMBL" id="CAFBNE010000163">
    <property type="protein sequence ID" value="CAB4968911.1"/>
    <property type="molecule type" value="Genomic_DNA"/>
</dbReference>
<dbReference type="InterPro" id="IPR027417">
    <property type="entry name" value="P-loop_NTPase"/>
</dbReference>
<dbReference type="InterPro" id="IPR003593">
    <property type="entry name" value="AAA+_ATPase"/>
</dbReference>
<reference evidence="7" key="1">
    <citation type="submission" date="2020-05" db="EMBL/GenBank/DDBJ databases">
        <authorList>
            <person name="Chiriac C."/>
            <person name="Salcher M."/>
            <person name="Ghai R."/>
            <person name="Kavagutti S V."/>
        </authorList>
    </citation>
    <scope>NUCLEOTIDE SEQUENCE</scope>
</reference>
<evidence type="ECO:0000256" key="2">
    <source>
        <dbReference type="ARBA" id="ARBA00022448"/>
    </source>
</evidence>
<dbReference type="SMART" id="SM00382">
    <property type="entry name" value="AAA"/>
    <property type="match status" value="1"/>
</dbReference>
<keyword evidence="4" id="KW-0067">ATP-binding</keyword>
<dbReference type="GO" id="GO:0016887">
    <property type="term" value="F:ATP hydrolysis activity"/>
    <property type="evidence" value="ECO:0007669"/>
    <property type="project" value="InterPro"/>
</dbReference>
<keyword evidence="3" id="KW-0547">Nucleotide-binding</keyword>
<name>A0A6J7LKN3_9ZZZZ</name>
<dbReference type="InterPro" id="IPR050153">
    <property type="entry name" value="Metal_Ion_Import_ABC"/>
</dbReference>
<feature type="region of interest" description="Disordered" evidence="5">
    <location>
        <begin position="220"/>
        <end position="257"/>
    </location>
</feature>
<dbReference type="InterPro" id="IPR003439">
    <property type="entry name" value="ABC_transporter-like_ATP-bd"/>
</dbReference>
<organism evidence="7">
    <name type="scientific">freshwater metagenome</name>
    <dbReference type="NCBI Taxonomy" id="449393"/>
    <lineage>
        <taxon>unclassified sequences</taxon>
        <taxon>metagenomes</taxon>
        <taxon>ecological metagenomes</taxon>
    </lineage>
</organism>